<dbReference type="WBParaSite" id="SBAD_0000966301-mRNA-1">
    <property type="protein sequence ID" value="SBAD_0000966301-mRNA-1"/>
    <property type="gene ID" value="SBAD_0000966301"/>
</dbReference>
<dbReference type="GO" id="GO:0008540">
    <property type="term" value="C:proteasome regulatory particle, base subcomplex"/>
    <property type="evidence" value="ECO:0007669"/>
    <property type="project" value="TreeGrafter"/>
</dbReference>
<accession>A0A183J0D1</accession>
<sequence length="127" mass="14194">MSLKSAGGIISLLDEPSEKLQCLALTKLNQIVNAFWPEIAEVVFRIETLYEDPNFPARKLAALLASKVYFHLGSYEDALMFALGAEELFDVHGHSEYVETIICMCLLYSMISIVIQFSVGNPYIASR</sequence>
<evidence type="ECO:0000313" key="5">
    <source>
        <dbReference type="WBParaSite" id="SBAD_0000966301-mRNA-1"/>
    </source>
</evidence>
<protein>
    <submittedName>
        <fullName evidence="5">RPN1_RPN2_N domain-containing protein</fullName>
    </submittedName>
</protein>
<reference evidence="3 4" key="2">
    <citation type="submission" date="2018-11" db="EMBL/GenBank/DDBJ databases">
        <authorList>
            <consortium name="Pathogen Informatics"/>
        </authorList>
    </citation>
    <scope>NUCLEOTIDE SEQUENCE [LARGE SCALE GENOMIC DNA]</scope>
</reference>
<dbReference type="InterPro" id="IPR048570">
    <property type="entry name" value="PSMD1_RPN2_N"/>
</dbReference>
<gene>
    <name evidence="3" type="ORF">SBAD_LOCUS9329</name>
</gene>
<dbReference type="GO" id="GO:0043161">
    <property type="term" value="P:proteasome-mediated ubiquitin-dependent protein catabolic process"/>
    <property type="evidence" value="ECO:0007669"/>
    <property type="project" value="TreeGrafter"/>
</dbReference>
<proteinExistence type="predicted"/>
<feature type="domain" description="26S proteasome non-ATPase regulatory subunit 1/RPN2 N-terminal" evidence="2">
    <location>
        <begin position="5"/>
        <end position="106"/>
    </location>
</feature>
<dbReference type="Pfam" id="PF21505">
    <property type="entry name" value="RPN2_N"/>
    <property type="match status" value="1"/>
</dbReference>
<evidence type="ECO:0000313" key="4">
    <source>
        <dbReference type="Proteomes" id="UP000270296"/>
    </source>
</evidence>
<keyword evidence="4" id="KW-1185">Reference proteome</keyword>
<dbReference type="GO" id="GO:0005634">
    <property type="term" value="C:nucleus"/>
    <property type="evidence" value="ECO:0007669"/>
    <property type="project" value="TreeGrafter"/>
</dbReference>
<dbReference type="Proteomes" id="UP000270296">
    <property type="component" value="Unassembled WGS sequence"/>
</dbReference>
<reference evidence="5" key="1">
    <citation type="submission" date="2016-06" db="UniProtKB">
        <authorList>
            <consortium name="WormBaseParasite"/>
        </authorList>
    </citation>
    <scope>IDENTIFICATION</scope>
</reference>
<organism evidence="5">
    <name type="scientific">Soboliphyme baturini</name>
    <dbReference type="NCBI Taxonomy" id="241478"/>
    <lineage>
        <taxon>Eukaryota</taxon>
        <taxon>Metazoa</taxon>
        <taxon>Ecdysozoa</taxon>
        <taxon>Nematoda</taxon>
        <taxon>Enoplea</taxon>
        <taxon>Dorylaimia</taxon>
        <taxon>Dioctophymatida</taxon>
        <taxon>Dioctophymatoidea</taxon>
        <taxon>Soboliphymatidae</taxon>
        <taxon>Soboliphyme</taxon>
    </lineage>
</organism>
<evidence type="ECO:0000256" key="1">
    <source>
        <dbReference type="ARBA" id="ARBA00022737"/>
    </source>
</evidence>
<dbReference type="AlphaFoldDB" id="A0A183J0D1"/>
<dbReference type="OrthoDB" id="261572at2759"/>
<dbReference type="PANTHER" id="PTHR10943">
    <property type="entry name" value="26S PROTEASOME NON-ATPASE REGULATORY SUBUNIT"/>
    <property type="match status" value="1"/>
</dbReference>
<name>A0A183J0D1_9BILA</name>
<dbReference type="EMBL" id="UZAM01012583">
    <property type="protein sequence ID" value="VDP22534.1"/>
    <property type="molecule type" value="Genomic_DNA"/>
</dbReference>
<keyword evidence="1" id="KW-0677">Repeat</keyword>
<evidence type="ECO:0000259" key="2">
    <source>
        <dbReference type="Pfam" id="PF21505"/>
    </source>
</evidence>
<dbReference type="GO" id="GO:0034515">
    <property type="term" value="C:proteasome storage granule"/>
    <property type="evidence" value="ECO:0007669"/>
    <property type="project" value="TreeGrafter"/>
</dbReference>
<evidence type="ECO:0000313" key="3">
    <source>
        <dbReference type="EMBL" id="VDP22534.1"/>
    </source>
</evidence>
<dbReference type="PANTHER" id="PTHR10943:SF2">
    <property type="entry name" value="26S PROTEASOME NON-ATPASE REGULATORY SUBUNIT 1"/>
    <property type="match status" value="1"/>
</dbReference>